<dbReference type="Pfam" id="PF01619">
    <property type="entry name" value="Pro_dh"/>
    <property type="match status" value="1"/>
</dbReference>
<reference evidence="3 4" key="1">
    <citation type="submission" date="2024-02" db="EMBL/GenBank/DDBJ databases">
        <title>Draft genome sequence of Collimonas sp. strain H4R21, an effective mineral-weathering bacterial strain isolated from the beech rhizosphere.</title>
        <authorList>
            <person name="Morin E."/>
            <person name="Uroz S."/>
            <person name="Leveau J.H.J."/>
            <person name="Kumar R."/>
            <person name="Rey M.W."/>
            <person name="Pham J."/>
        </authorList>
    </citation>
    <scope>NUCLEOTIDE SEQUENCE [LARGE SCALE GENOMIC DNA]</scope>
    <source>
        <strain evidence="3 4">H4R21</strain>
    </source>
</reference>
<dbReference type="InterPro" id="IPR002872">
    <property type="entry name" value="Proline_DH_dom"/>
</dbReference>
<dbReference type="EMBL" id="JBANDC010000017">
    <property type="protein sequence ID" value="MEM4989787.1"/>
    <property type="molecule type" value="Genomic_DNA"/>
</dbReference>
<dbReference type="Proteomes" id="UP001495910">
    <property type="component" value="Unassembled WGS sequence"/>
</dbReference>
<sequence length="333" mass="36679">MQDEKRPAFPTEWQALVDQAADTLRKLALDEEAKARFCSDPALRPFMHRVARRYVAGQTIPDVLQRIGQINARGHAASAEYMGESCRDEARANAETGLFLALLGAIDGENLDCSVSLDLSHIGSVVDPELGFLNARKIAQAAASSGREVMISMEGSERADNIYATYGRLHADAGLANVGITVPARLHRSAGDLPRLMQYPGRIRLVKGAFLEPEQLACSRNSPELAANYRRFAAGLLTSGHKCSIATHDRAIQDQLADLVVQHGLQGQQHYEFESLIGLGTEQIDSLQKRGFRTREYAVYGEEYFLYVLNRIAEEPVRLYQALLDLTQPGPTA</sequence>
<accession>A0ABU9Q0K4</accession>
<protein>
    <submittedName>
        <fullName evidence="3">Proline dehydrogenase family protein</fullName>
    </submittedName>
</protein>
<comment type="caution">
    <text evidence="3">The sequence shown here is derived from an EMBL/GenBank/DDBJ whole genome shotgun (WGS) entry which is preliminary data.</text>
</comment>
<dbReference type="RefSeq" id="WP_342830958.1">
    <property type="nucleotide sequence ID" value="NZ_JBANDC010000017.1"/>
</dbReference>
<evidence type="ECO:0000256" key="1">
    <source>
        <dbReference type="ARBA" id="ARBA00023002"/>
    </source>
</evidence>
<dbReference type="Gene3D" id="3.20.20.220">
    <property type="match status" value="1"/>
</dbReference>
<dbReference type="InterPro" id="IPR029041">
    <property type="entry name" value="FAD-linked_oxidoreductase-like"/>
</dbReference>
<organism evidence="3 4">
    <name type="scientific">Collimonas rhizosphaerae</name>
    <dbReference type="NCBI Taxonomy" id="3126357"/>
    <lineage>
        <taxon>Bacteria</taxon>
        <taxon>Pseudomonadati</taxon>
        <taxon>Pseudomonadota</taxon>
        <taxon>Betaproteobacteria</taxon>
        <taxon>Burkholderiales</taxon>
        <taxon>Oxalobacteraceae</taxon>
        <taxon>Collimonas</taxon>
    </lineage>
</organism>
<feature type="domain" description="Proline dehydrogenase" evidence="2">
    <location>
        <begin position="64"/>
        <end position="302"/>
    </location>
</feature>
<proteinExistence type="predicted"/>
<evidence type="ECO:0000259" key="2">
    <source>
        <dbReference type="Pfam" id="PF01619"/>
    </source>
</evidence>
<dbReference type="SUPFAM" id="SSF51730">
    <property type="entry name" value="FAD-linked oxidoreductase"/>
    <property type="match status" value="1"/>
</dbReference>
<gene>
    <name evidence="3" type="ORF">V8G57_20535</name>
</gene>
<name>A0ABU9Q0K4_9BURK</name>
<keyword evidence="4" id="KW-1185">Reference proteome</keyword>
<keyword evidence="1" id="KW-0560">Oxidoreductase</keyword>
<evidence type="ECO:0000313" key="3">
    <source>
        <dbReference type="EMBL" id="MEM4989787.1"/>
    </source>
</evidence>
<evidence type="ECO:0000313" key="4">
    <source>
        <dbReference type="Proteomes" id="UP001495910"/>
    </source>
</evidence>